<dbReference type="AlphaFoldDB" id="A0A540WRS2"/>
<dbReference type="PROSITE" id="PS50825">
    <property type="entry name" value="HYR"/>
    <property type="match status" value="1"/>
</dbReference>
<keyword evidence="5" id="KW-1185">Reference proteome</keyword>
<organism evidence="4 5">
    <name type="scientific">Myxococcus llanfairpwllgwyngyllgogerychwyrndrobwllllantysiliogogogochensis</name>
    <dbReference type="NCBI Taxonomy" id="2590453"/>
    <lineage>
        <taxon>Bacteria</taxon>
        <taxon>Pseudomonadati</taxon>
        <taxon>Myxococcota</taxon>
        <taxon>Myxococcia</taxon>
        <taxon>Myxococcales</taxon>
        <taxon>Cystobacterineae</taxon>
        <taxon>Myxococcaceae</taxon>
        <taxon>Myxococcus</taxon>
    </lineage>
</organism>
<feature type="compositionally biased region" description="Basic and acidic residues" evidence="2">
    <location>
        <begin position="1136"/>
        <end position="1148"/>
    </location>
</feature>
<evidence type="ECO:0000313" key="4">
    <source>
        <dbReference type="EMBL" id="TQF11708.1"/>
    </source>
</evidence>
<evidence type="ECO:0000259" key="3">
    <source>
        <dbReference type="PROSITE" id="PS50825"/>
    </source>
</evidence>
<evidence type="ECO:0000256" key="1">
    <source>
        <dbReference type="ARBA" id="ARBA00022737"/>
    </source>
</evidence>
<dbReference type="SUPFAM" id="SSF69304">
    <property type="entry name" value="Tricorn protease N-terminal domain"/>
    <property type="match status" value="1"/>
</dbReference>
<feature type="compositionally biased region" description="Low complexity" evidence="2">
    <location>
        <begin position="1120"/>
        <end position="1129"/>
    </location>
</feature>
<comment type="caution">
    <text evidence="4">The sequence shown here is derived from an EMBL/GenBank/DDBJ whole genome shotgun (WGS) entry which is preliminary data.</text>
</comment>
<feature type="domain" description="HYR" evidence="3">
    <location>
        <begin position="978"/>
        <end position="1058"/>
    </location>
</feature>
<reference evidence="4 5" key="1">
    <citation type="submission" date="2019-06" db="EMBL/GenBank/DDBJ databases">
        <authorList>
            <person name="Livingstone P."/>
            <person name="Whitworth D."/>
        </authorList>
    </citation>
    <scope>NUCLEOTIDE SEQUENCE [LARGE SCALE GENOMIC DNA]</scope>
    <source>
        <strain evidence="4 5">AM401</strain>
    </source>
</reference>
<dbReference type="PANTHER" id="PTHR24273">
    <property type="entry name" value="FI04643P-RELATED"/>
    <property type="match status" value="1"/>
</dbReference>
<name>A0A540WRS2_9BACT</name>
<proteinExistence type="predicted"/>
<sequence>MTPSRTGSGESRGLGVMFDAMKSGGLVTRASIHEDACMRPNGALWGALWVLAGSCGPVMSEGGVPVERNSPDMESRLQSRPDSWPAYPVRDIGEVPLEFQERRAMPWTYTYPAYATEVMLFAAARSPYGKELWVSDGSREGTRVMKDIAVGPDSAYLGDMTVLGRNLLFLAGDGPYFSGGIASDLALWKTDGTAAGTVKVRELLTGEEYGSSAVFPGFGFNDQALLVVNRSQGQGELWATDGTPGGSHLLTDSSGSANRVSFGSGSFELAGVRYVTASQAGVPRRRLWRTDFTPAGTSLALHGETPYGMQAFLPLGQYAYMFASDPTRGHELWRTDGTDTGTTLVKDINPGPLNGIPNWQYTGMPASSSMVRIDGTLYFTGVDQEENVELWKSDGTEAGTVLVKDICPGTTGSYLHSFRNMNGILYFVATSGYTTIPGPTEDDPTTTLWDTEVWRSDGTTAGTYRVKDINPGPRRGVVSGLWVVGLRLYFQGQTPEHGVELWTSDGTEEGTFMVKDVAPGPLDSMAEIAGWDDGRIYFYADVDGNNRTHSGTWLWVTDGTPGGAVPVKHVTAASTPSHPQHLTDVDGTLVFWAQEGTLDTFRLWKSQGTRSGTVRISDLDPGGKVTSEQRFALTAFRGRVYFTARDGAAWTIWSSGLTPGSQTRVTGGELVGSPVALGEWLYFLASADGAVALWRVGAAGTGAERVAELGTASGKRFGPLGTFGGSLFFGVGAGLQSTLWKSDGTPVGTGPLEVLHPLGDMPAFSFVESNGSLYFLASSTTANVRGLWRSDGTAEGTAPVTSFNTSSDISRPALSLIGGRLVAHVEGRIWASDGTAAGTVAISPSGLTLSGERPVVAGTLAYFTAKDATTGWELWKTDGTVAGTTLVMDVQPGPTGSNPEQLRALGNRLVFSAWDGVSGFEPWTTDGTLAGTHRLADVQPGDPGSTPRSFMPAGDHLYFTADLDERGRELWAVGPEHFDTVPPSITCPADVVVDAGGRAMRYVEFGMAEAWDDVSEVEVTSLPRSVTRFTVGTTPVVFTARDGAGNTATCEMRVTVLGPPSSDEDGGTTLPDAGAHTPDSGPEATDAGEEPSDAGTVSPDAGDGFPDAGAVSSDAGDGVPDAGAVSPDAGPGGADAGHEPDITRDEPKGGGCSTSPTSPLLWGLLFLMGGPLRRRRAARGHDAPH</sequence>
<evidence type="ECO:0000256" key="2">
    <source>
        <dbReference type="SAM" id="MobiDB-lite"/>
    </source>
</evidence>
<keyword evidence="1" id="KW-0677">Repeat</keyword>
<dbReference type="PANTHER" id="PTHR24273:SF32">
    <property type="entry name" value="HYALIN"/>
    <property type="match status" value="1"/>
</dbReference>
<dbReference type="InterPro" id="IPR003410">
    <property type="entry name" value="HYR_dom"/>
</dbReference>
<dbReference type="OrthoDB" id="5242130at2"/>
<accession>A0A540WRS2</accession>
<gene>
    <name evidence="4" type="ORF">FJV41_32865</name>
</gene>
<dbReference type="NCBIfam" id="TIGR04534">
    <property type="entry name" value="ELWxxDGT_rpt"/>
    <property type="match status" value="1"/>
</dbReference>
<evidence type="ECO:0000313" key="5">
    <source>
        <dbReference type="Proteomes" id="UP000315369"/>
    </source>
</evidence>
<dbReference type="EMBL" id="VIFM01000174">
    <property type="protein sequence ID" value="TQF11708.1"/>
    <property type="molecule type" value="Genomic_DNA"/>
</dbReference>
<feature type="region of interest" description="Disordered" evidence="2">
    <location>
        <begin position="1056"/>
        <end position="1160"/>
    </location>
</feature>
<dbReference type="Pfam" id="PF02494">
    <property type="entry name" value="HYR"/>
    <property type="match status" value="1"/>
</dbReference>
<protein>
    <submittedName>
        <fullName evidence="4">HYR domain-containing protein</fullName>
    </submittedName>
</protein>
<dbReference type="InterPro" id="IPR030916">
    <property type="entry name" value="ELWxxDGT_rpt"/>
</dbReference>
<dbReference type="Proteomes" id="UP000315369">
    <property type="component" value="Unassembled WGS sequence"/>
</dbReference>